<dbReference type="PANTHER" id="PTHR43792:SF16">
    <property type="entry name" value="N-ACETYLTRANSFERASE DOMAIN-CONTAINING PROTEIN"/>
    <property type="match status" value="1"/>
</dbReference>
<dbReference type="InterPro" id="IPR051531">
    <property type="entry name" value="N-acetyltransferase"/>
</dbReference>
<protein>
    <submittedName>
        <fullName evidence="2">GNAT family N-acetyltransferase</fullName>
    </submittedName>
</protein>
<evidence type="ECO:0000313" key="2">
    <source>
        <dbReference type="EMBL" id="TQS45226.1"/>
    </source>
</evidence>
<dbReference type="Proteomes" id="UP000317982">
    <property type="component" value="Unassembled WGS sequence"/>
</dbReference>
<dbReference type="Gene3D" id="3.40.630.30">
    <property type="match status" value="1"/>
</dbReference>
<reference evidence="2 3" key="1">
    <citation type="submission" date="2019-07" db="EMBL/GenBank/DDBJ databases">
        <title>Cryptosporangium phraense sp. nov., isolated from plant litter.</title>
        <authorList>
            <person name="Suriyachadkun C."/>
        </authorList>
    </citation>
    <scope>NUCLEOTIDE SEQUENCE [LARGE SCALE GENOMIC DNA]</scope>
    <source>
        <strain evidence="2 3">A-T 5661</strain>
    </source>
</reference>
<feature type="domain" description="N-acetyltransferase" evidence="1">
    <location>
        <begin position="10"/>
        <end position="181"/>
    </location>
</feature>
<dbReference type="GO" id="GO:0016747">
    <property type="term" value="F:acyltransferase activity, transferring groups other than amino-acyl groups"/>
    <property type="evidence" value="ECO:0007669"/>
    <property type="project" value="InterPro"/>
</dbReference>
<accession>A0A545AV70</accession>
<evidence type="ECO:0000313" key="3">
    <source>
        <dbReference type="Proteomes" id="UP000317982"/>
    </source>
</evidence>
<keyword evidence="2" id="KW-0808">Transferase</keyword>
<organism evidence="2 3">
    <name type="scientific">Cryptosporangium phraense</name>
    <dbReference type="NCBI Taxonomy" id="2593070"/>
    <lineage>
        <taxon>Bacteria</taxon>
        <taxon>Bacillati</taxon>
        <taxon>Actinomycetota</taxon>
        <taxon>Actinomycetes</taxon>
        <taxon>Cryptosporangiales</taxon>
        <taxon>Cryptosporangiaceae</taxon>
        <taxon>Cryptosporangium</taxon>
    </lineage>
</organism>
<dbReference type="PANTHER" id="PTHR43792">
    <property type="entry name" value="GNAT FAMILY, PUTATIVE (AFU_ORTHOLOGUE AFUA_3G00765)-RELATED-RELATED"/>
    <property type="match status" value="1"/>
</dbReference>
<name>A0A545AV70_9ACTN</name>
<dbReference type="EMBL" id="VIRS01000005">
    <property type="protein sequence ID" value="TQS45226.1"/>
    <property type="molecule type" value="Genomic_DNA"/>
</dbReference>
<gene>
    <name evidence="2" type="ORF">FL583_08975</name>
</gene>
<dbReference type="InterPro" id="IPR016181">
    <property type="entry name" value="Acyl_CoA_acyltransferase"/>
</dbReference>
<dbReference type="PROSITE" id="PS51186">
    <property type="entry name" value="GNAT"/>
    <property type="match status" value="1"/>
</dbReference>
<sequence>MHVYLETDRLVLRRFTAADADLLIELDSDPPVLRYLSTSPTPPETVRERVLPIILAGYEMWDGKFGVFAAQHKDTGAFLGWFFLRPEDGTTTDEVELGYRLRRDEWGKGYATEGSRALIDRAFTELKVHTVWADTMAVNRPSRNVLEKLGMTLTGTIDTPPDLADVEGAEHGGVRYEISTRP</sequence>
<proteinExistence type="predicted"/>
<dbReference type="OrthoDB" id="3533156at2"/>
<dbReference type="InterPro" id="IPR000182">
    <property type="entry name" value="GNAT_dom"/>
</dbReference>
<dbReference type="InParanoid" id="A0A545AV70"/>
<dbReference type="SUPFAM" id="SSF55729">
    <property type="entry name" value="Acyl-CoA N-acyltransferases (Nat)"/>
    <property type="match status" value="1"/>
</dbReference>
<dbReference type="Pfam" id="PF13302">
    <property type="entry name" value="Acetyltransf_3"/>
    <property type="match status" value="1"/>
</dbReference>
<dbReference type="RefSeq" id="WP_142704090.1">
    <property type="nucleotide sequence ID" value="NZ_VIRS01000005.1"/>
</dbReference>
<comment type="caution">
    <text evidence="2">The sequence shown here is derived from an EMBL/GenBank/DDBJ whole genome shotgun (WGS) entry which is preliminary data.</text>
</comment>
<evidence type="ECO:0000259" key="1">
    <source>
        <dbReference type="PROSITE" id="PS51186"/>
    </source>
</evidence>
<dbReference type="AlphaFoldDB" id="A0A545AV70"/>
<keyword evidence="3" id="KW-1185">Reference proteome</keyword>